<accession>A0A4Q7ZCI5</accession>
<gene>
    <name evidence="2" type="ORF">EV385_0061</name>
</gene>
<dbReference type="Proteomes" id="UP000292564">
    <property type="component" value="Unassembled WGS sequence"/>
</dbReference>
<dbReference type="AlphaFoldDB" id="A0A4Q7ZCI5"/>
<sequence length="205" mass="21726">MSEAVRQVLPGGLAVPAPPTVTRQRTGPAAYPAGMDVADDGARLAADLAARLAELTFADLDQQQVTGQLVDAAVAWARGHGWRAYRRAASVVPLPPPLQHRQSVLDVACARPDAPPVVIEVDHTDRKRTVEKLLAEARAGRVAIWIRWGTGRFAIPPAPVHLVTLEVVRRPGARFSRSPAADPPPPPRHSGTAAVAGEAPPLPLP</sequence>
<comment type="caution">
    <text evidence="2">The sequence shown here is derived from an EMBL/GenBank/DDBJ whole genome shotgun (WGS) entry which is preliminary data.</text>
</comment>
<feature type="region of interest" description="Disordered" evidence="1">
    <location>
        <begin position="174"/>
        <end position="205"/>
    </location>
</feature>
<proteinExistence type="predicted"/>
<evidence type="ECO:0000313" key="3">
    <source>
        <dbReference type="Proteomes" id="UP000292564"/>
    </source>
</evidence>
<evidence type="ECO:0000256" key="1">
    <source>
        <dbReference type="SAM" id="MobiDB-lite"/>
    </source>
</evidence>
<organism evidence="2 3">
    <name type="scientific">Krasilnikovia cinnamomea</name>
    <dbReference type="NCBI Taxonomy" id="349313"/>
    <lineage>
        <taxon>Bacteria</taxon>
        <taxon>Bacillati</taxon>
        <taxon>Actinomycetota</taxon>
        <taxon>Actinomycetes</taxon>
        <taxon>Micromonosporales</taxon>
        <taxon>Micromonosporaceae</taxon>
        <taxon>Krasilnikovia</taxon>
    </lineage>
</organism>
<reference evidence="2 3" key="1">
    <citation type="submission" date="2019-02" db="EMBL/GenBank/DDBJ databases">
        <title>Sequencing the genomes of 1000 actinobacteria strains.</title>
        <authorList>
            <person name="Klenk H.-P."/>
        </authorList>
    </citation>
    <scope>NUCLEOTIDE SEQUENCE [LARGE SCALE GENOMIC DNA]</scope>
    <source>
        <strain evidence="2 3">DSM 45162</strain>
    </source>
</reference>
<protein>
    <submittedName>
        <fullName evidence="2">Uncharacterized protein</fullName>
    </submittedName>
</protein>
<keyword evidence="3" id="KW-1185">Reference proteome</keyword>
<evidence type="ECO:0000313" key="2">
    <source>
        <dbReference type="EMBL" id="RZU48348.1"/>
    </source>
</evidence>
<dbReference type="EMBL" id="SHKY01000001">
    <property type="protein sequence ID" value="RZU48348.1"/>
    <property type="molecule type" value="Genomic_DNA"/>
</dbReference>
<name>A0A4Q7ZCI5_9ACTN</name>